<sequence length="120" mass="13820">MIHPQWTSRGVQLCSTEGDPFRGNERADGLAIKVPPSYSVRSECSLWLRHRTAQRTKVEMFQRELTPSETGSEEMLALRYLVTALQREPRDCDVFQQCYLAQQMGNAERVHFELRTSTAT</sequence>
<dbReference type="EMBL" id="HBJA01083248">
    <property type="protein sequence ID" value="CAE0817889.1"/>
    <property type="molecule type" value="Transcribed_RNA"/>
</dbReference>
<name>A0A7S4FWZ6_9EUGL</name>
<dbReference type="AlphaFoldDB" id="A0A7S4FWZ6"/>
<reference evidence="1" key="1">
    <citation type="submission" date="2021-01" db="EMBL/GenBank/DDBJ databases">
        <authorList>
            <person name="Corre E."/>
            <person name="Pelletier E."/>
            <person name="Niang G."/>
            <person name="Scheremetjew M."/>
            <person name="Finn R."/>
            <person name="Kale V."/>
            <person name="Holt S."/>
            <person name="Cochrane G."/>
            <person name="Meng A."/>
            <person name="Brown T."/>
            <person name="Cohen L."/>
        </authorList>
    </citation>
    <scope>NUCLEOTIDE SEQUENCE</scope>
    <source>
        <strain evidence="1">CCMP1594</strain>
    </source>
</reference>
<evidence type="ECO:0000313" key="1">
    <source>
        <dbReference type="EMBL" id="CAE0817889.1"/>
    </source>
</evidence>
<accession>A0A7S4FWZ6</accession>
<gene>
    <name evidence="1" type="ORF">EGYM00163_LOCUS29057</name>
</gene>
<organism evidence="1">
    <name type="scientific">Eutreptiella gymnastica</name>
    <dbReference type="NCBI Taxonomy" id="73025"/>
    <lineage>
        <taxon>Eukaryota</taxon>
        <taxon>Discoba</taxon>
        <taxon>Euglenozoa</taxon>
        <taxon>Euglenida</taxon>
        <taxon>Spirocuta</taxon>
        <taxon>Euglenophyceae</taxon>
        <taxon>Eutreptiales</taxon>
        <taxon>Eutreptiaceae</taxon>
        <taxon>Eutreptiella</taxon>
    </lineage>
</organism>
<proteinExistence type="predicted"/>
<protein>
    <submittedName>
        <fullName evidence="1">Uncharacterized protein</fullName>
    </submittedName>
</protein>